<dbReference type="PRINTS" id="PR00344">
    <property type="entry name" value="BCTRLSENSOR"/>
</dbReference>
<dbReference type="InterPro" id="IPR003594">
    <property type="entry name" value="HATPase_dom"/>
</dbReference>
<dbReference type="OrthoDB" id="9795133at2"/>
<accession>A0A1I5LLM3</accession>
<dbReference type="InterPro" id="IPR003661">
    <property type="entry name" value="HisK_dim/P_dom"/>
</dbReference>
<name>A0A1I5LLM3_9RHOB</name>
<dbReference type="InterPro" id="IPR029016">
    <property type="entry name" value="GAF-like_dom_sf"/>
</dbReference>
<evidence type="ECO:0000256" key="1">
    <source>
        <dbReference type="ARBA" id="ARBA00000085"/>
    </source>
</evidence>
<keyword evidence="9" id="KW-1185">Reference proteome</keyword>
<dbReference type="Gene3D" id="3.30.450.40">
    <property type="match status" value="1"/>
</dbReference>
<evidence type="ECO:0000313" key="9">
    <source>
        <dbReference type="Proteomes" id="UP000199356"/>
    </source>
</evidence>
<dbReference type="Gene3D" id="3.30.565.10">
    <property type="entry name" value="Histidine kinase-like ATPase, C-terminal domain"/>
    <property type="match status" value="1"/>
</dbReference>
<sequence>MLNALADSARKLLGCPVGQVGLIERDEHRCPAVVGMPLEPFTRDLSFCAHALVSDAPLIVPDLSQDPRFRDNPLVAGEPHVRFYAGVPVILSSGFRVGTLCAIGFEAMAAPAPEAVDVLRSFAVAAAAALERPADEPGVEETRDDRRADFVALIGHELRTPLTVMVGSTRLFESRLEGRVERRLAQAAHRAADHLADLVEAIIAFADASTGDLSLSETPDDLATLLDEVLEMQGPRLDGSEKSVTVADIDLPGPVLLDAAQAKLALTALVENATLHGGGRLTLATRLDPDGHLEISVTDDGTLDDRVQLDQLYEPFVVGGKVDTREVGGLGLGLPLTRKIVELHGGEFEVRPEAHQTTAVIRLPAWRLHAVAAA</sequence>
<evidence type="ECO:0000313" key="8">
    <source>
        <dbReference type="EMBL" id="SFO98063.1"/>
    </source>
</evidence>
<comment type="catalytic activity">
    <reaction evidence="1">
        <text>ATP + protein L-histidine = ADP + protein N-phospho-L-histidine.</text>
        <dbReference type="EC" id="2.7.13.3"/>
    </reaction>
</comment>
<keyword evidence="3" id="KW-0597">Phosphoprotein</keyword>
<dbReference type="InterPro" id="IPR004358">
    <property type="entry name" value="Sig_transdc_His_kin-like_C"/>
</dbReference>
<evidence type="ECO:0000256" key="4">
    <source>
        <dbReference type="ARBA" id="ARBA00022679"/>
    </source>
</evidence>
<dbReference type="Pfam" id="PF02518">
    <property type="entry name" value="HATPase_c"/>
    <property type="match status" value="1"/>
</dbReference>
<gene>
    <name evidence="8" type="ORF">SAMN04488047_101704</name>
</gene>
<dbReference type="InterPro" id="IPR005467">
    <property type="entry name" value="His_kinase_dom"/>
</dbReference>
<keyword evidence="4" id="KW-0808">Transferase</keyword>
<dbReference type="CDD" id="cd00082">
    <property type="entry name" value="HisKA"/>
    <property type="match status" value="1"/>
</dbReference>
<keyword evidence="5 8" id="KW-0418">Kinase</keyword>
<dbReference type="EMBL" id="FOXA01000001">
    <property type="protein sequence ID" value="SFO98063.1"/>
    <property type="molecule type" value="Genomic_DNA"/>
</dbReference>
<dbReference type="PANTHER" id="PTHR43711">
    <property type="entry name" value="TWO-COMPONENT HISTIDINE KINASE"/>
    <property type="match status" value="1"/>
</dbReference>
<dbReference type="STRING" id="441119.SAMN04488047_101704"/>
<dbReference type="PROSITE" id="PS50109">
    <property type="entry name" value="HIS_KIN"/>
    <property type="match status" value="1"/>
</dbReference>
<evidence type="ECO:0000256" key="6">
    <source>
        <dbReference type="ARBA" id="ARBA00023012"/>
    </source>
</evidence>
<proteinExistence type="predicted"/>
<dbReference type="SUPFAM" id="SSF55874">
    <property type="entry name" value="ATPase domain of HSP90 chaperone/DNA topoisomerase II/histidine kinase"/>
    <property type="match status" value="1"/>
</dbReference>
<organism evidence="8 9">
    <name type="scientific">Tranquillimonas alkanivorans</name>
    <dbReference type="NCBI Taxonomy" id="441119"/>
    <lineage>
        <taxon>Bacteria</taxon>
        <taxon>Pseudomonadati</taxon>
        <taxon>Pseudomonadota</taxon>
        <taxon>Alphaproteobacteria</taxon>
        <taxon>Rhodobacterales</taxon>
        <taxon>Roseobacteraceae</taxon>
        <taxon>Tranquillimonas</taxon>
    </lineage>
</organism>
<dbReference type="SUPFAM" id="SSF55781">
    <property type="entry name" value="GAF domain-like"/>
    <property type="match status" value="1"/>
</dbReference>
<dbReference type="SUPFAM" id="SSF47384">
    <property type="entry name" value="Homodimeric domain of signal transducing histidine kinase"/>
    <property type="match status" value="1"/>
</dbReference>
<evidence type="ECO:0000256" key="3">
    <source>
        <dbReference type="ARBA" id="ARBA00022553"/>
    </source>
</evidence>
<dbReference type="SMART" id="SM00388">
    <property type="entry name" value="HisKA"/>
    <property type="match status" value="1"/>
</dbReference>
<dbReference type="PANTHER" id="PTHR43711:SF31">
    <property type="entry name" value="HISTIDINE KINASE"/>
    <property type="match status" value="1"/>
</dbReference>
<evidence type="ECO:0000256" key="2">
    <source>
        <dbReference type="ARBA" id="ARBA00012438"/>
    </source>
</evidence>
<dbReference type="Gene3D" id="1.10.287.130">
    <property type="match status" value="1"/>
</dbReference>
<dbReference type="Proteomes" id="UP000199356">
    <property type="component" value="Unassembled WGS sequence"/>
</dbReference>
<dbReference type="Pfam" id="PF01590">
    <property type="entry name" value="GAF"/>
    <property type="match status" value="1"/>
</dbReference>
<dbReference type="InterPro" id="IPR036890">
    <property type="entry name" value="HATPase_C_sf"/>
</dbReference>
<evidence type="ECO:0000256" key="5">
    <source>
        <dbReference type="ARBA" id="ARBA00022777"/>
    </source>
</evidence>
<dbReference type="InterPro" id="IPR050736">
    <property type="entry name" value="Sensor_HK_Regulatory"/>
</dbReference>
<dbReference type="SMART" id="SM00387">
    <property type="entry name" value="HATPase_c"/>
    <property type="match status" value="1"/>
</dbReference>
<dbReference type="Pfam" id="PF00512">
    <property type="entry name" value="HisKA"/>
    <property type="match status" value="1"/>
</dbReference>
<dbReference type="SMART" id="SM00065">
    <property type="entry name" value="GAF"/>
    <property type="match status" value="1"/>
</dbReference>
<protein>
    <recommendedName>
        <fullName evidence="2">histidine kinase</fullName>
        <ecNumber evidence="2">2.7.13.3</ecNumber>
    </recommendedName>
</protein>
<dbReference type="InterPro" id="IPR036097">
    <property type="entry name" value="HisK_dim/P_sf"/>
</dbReference>
<dbReference type="InterPro" id="IPR003018">
    <property type="entry name" value="GAF"/>
</dbReference>
<keyword evidence="6" id="KW-0902">Two-component regulatory system</keyword>
<evidence type="ECO:0000259" key="7">
    <source>
        <dbReference type="PROSITE" id="PS50109"/>
    </source>
</evidence>
<dbReference type="RefSeq" id="WP_093417649.1">
    <property type="nucleotide sequence ID" value="NZ_FOXA01000001.1"/>
</dbReference>
<dbReference type="AlphaFoldDB" id="A0A1I5LLM3"/>
<reference evidence="8 9" key="1">
    <citation type="submission" date="2016-10" db="EMBL/GenBank/DDBJ databases">
        <authorList>
            <person name="de Groot N.N."/>
        </authorList>
    </citation>
    <scope>NUCLEOTIDE SEQUENCE [LARGE SCALE GENOMIC DNA]</scope>
    <source>
        <strain evidence="8 9">DSM 19547</strain>
    </source>
</reference>
<feature type="domain" description="Histidine kinase" evidence="7">
    <location>
        <begin position="153"/>
        <end position="367"/>
    </location>
</feature>
<dbReference type="CDD" id="cd00075">
    <property type="entry name" value="HATPase"/>
    <property type="match status" value="1"/>
</dbReference>
<dbReference type="GO" id="GO:0000155">
    <property type="term" value="F:phosphorelay sensor kinase activity"/>
    <property type="evidence" value="ECO:0007669"/>
    <property type="project" value="InterPro"/>
</dbReference>
<dbReference type="EC" id="2.7.13.3" evidence="2"/>